<protein>
    <submittedName>
        <fullName evidence="1">Uncharacterized protein</fullName>
    </submittedName>
</protein>
<evidence type="ECO:0000313" key="1">
    <source>
        <dbReference type="EMBL" id="SPJ29458.1"/>
    </source>
</evidence>
<dbReference type="AlphaFoldDB" id="A0A2R8CAR8"/>
<dbReference type="EMBL" id="ONZG01000007">
    <property type="protein sequence ID" value="SPJ29458.1"/>
    <property type="molecule type" value="Genomic_DNA"/>
</dbReference>
<dbReference type="Proteomes" id="UP000244898">
    <property type="component" value="Unassembled WGS sequence"/>
</dbReference>
<gene>
    <name evidence="1" type="ORF">TRM7615_02977</name>
</gene>
<dbReference type="OrthoDB" id="7864219at2"/>
<sequence>MEVRGRDPGTECYRVTHDVDGHTVTALVPERLAADLRLFGSRPSHQMAYVWMTENKDKIEAAIAKLARGKGAPRPPFDQITLIEER</sequence>
<organism evidence="1 2">
    <name type="scientific">Falsiruegeria mediterranea M17</name>
    <dbReference type="NCBI Taxonomy" id="1200281"/>
    <lineage>
        <taxon>Bacteria</taxon>
        <taxon>Pseudomonadati</taxon>
        <taxon>Pseudomonadota</taxon>
        <taxon>Alphaproteobacteria</taxon>
        <taxon>Rhodobacterales</taxon>
        <taxon>Roseobacteraceae</taxon>
        <taxon>Falsiruegeria</taxon>
    </lineage>
</organism>
<proteinExistence type="predicted"/>
<evidence type="ECO:0000313" key="2">
    <source>
        <dbReference type="Proteomes" id="UP000244898"/>
    </source>
</evidence>
<accession>A0A2R8CAR8</accession>
<reference evidence="2" key="1">
    <citation type="submission" date="2018-03" db="EMBL/GenBank/DDBJ databases">
        <authorList>
            <person name="Rodrigo-Torres L."/>
            <person name="Arahal R. D."/>
            <person name="Lucena T."/>
        </authorList>
    </citation>
    <scope>NUCLEOTIDE SEQUENCE [LARGE SCALE GENOMIC DNA]</scope>
    <source>
        <strain evidence="2">CECT 7615</strain>
    </source>
</reference>
<name>A0A2R8CAR8_9RHOB</name>
<keyword evidence="2" id="KW-1185">Reference proteome</keyword>